<name>A0ABV9BP97_9ACTN</name>
<feature type="domain" description="Aminotransferase class I/classII large" evidence="5">
    <location>
        <begin position="37"/>
        <end position="405"/>
    </location>
</feature>
<dbReference type="InterPro" id="IPR004839">
    <property type="entry name" value="Aminotransferase_I/II_large"/>
</dbReference>
<dbReference type="InterPro" id="IPR015421">
    <property type="entry name" value="PyrdxlP-dep_Trfase_major"/>
</dbReference>
<keyword evidence="4" id="KW-0663">Pyridoxal phosphate</keyword>
<evidence type="ECO:0000256" key="2">
    <source>
        <dbReference type="ARBA" id="ARBA00022576"/>
    </source>
</evidence>
<evidence type="ECO:0000256" key="1">
    <source>
        <dbReference type="ARBA" id="ARBA00001933"/>
    </source>
</evidence>
<dbReference type="EMBL" id="JBHSFS010000011">
    <property type="protein sequence ID" value="MFC4515942.1"/>
    <property type="molecule type" value="Genomic_DNA"/>
</dbReference>
<dbReference type="Gene3D" id="3.90.1150.10">
    <property type="entry name" value="Aspartate Aminotransferase, domain 1"/>
    <property type="match status" value="1"/>
</dbReference>
<protein>
    <submittedName>
        <fullName evidence="6">Aminotransferase class I/II-fold pyridoxal phosphate-dependent enzyme</fullName>
    </submittedName>
</protein>
<evidence type="ECO:0000256" key="4">
    <source>
        <dbReference type="ARBA" id="ARBA00022898"/>
    </source>
</evidence>
<reference evidence="7" key="1">
    <citation type="journal article" date="2019" name="Int. J. Syst. Evol. Microbiol.">
        <title>The Global Catalogue of Microorganisms (GCM) 10K type strain sequencing project: providing services to taxonomists for standard genome sequencing and annotation.</title>
        <authorList>
            <consortium name="The Broad Institute Genomics Platform"/>
            <consortium name="The Broad Institute Genome Sequencing Center for Infectious Disease"/>
            <person name="Wu L."/>
            <person name="Ma J."/>
        </authorList>
    </citation>
    <scope>NUCLEOTIDE SEQUENCE [LARGE SCALE GENOMIC DNA]</scope>
    <source>
        <strain evidence="7">CECT 8064</strain>
    </source>
</reference>
<comment type="caution">
    <text evidence="6">The sequence shown here is derived from an EMBL/GenBank/DDBJ whole genome shotgun (WGS) entry which is preliminary data.</text>
</comment>
<dbReference type="Pfam" id="PF00155">
    <property type="entry name" value="Aminotran_1_2"/>
    <property type="match status" value="1"/>
</dbReference>
<keyword evidence="7" id="KW-1185">Reference proteome</keyword>
<dbReference type="InterPro" id="IPR015424">
    <property type="entry name" value="PyrdxlP-dep_Trfase"/>
</dbReference>
<sequence>MNVNARETGWSPAERVRGMGESVFTEMTELARRTGAVNLGQGVPELDGPRPLLEEVAAAVLAGANQYPPAYGFPALREAVAAHQRRRYGLEYAPQGEVLVTTGATEAIAAALMALCDPGDEVLAFDPCYDAYPAVARFAGARLVPVPLAEENAGGTAEETAGDTGGGAPGFALDLDALRAAVTGRTRVLILNSPHNPTGKVFTAAELAAIAELCRERDLTVVTDEVYEHLVYDDATHRTIAALPGMRERTLTISSAGKTFNVTGWKVGWVCGPARLVAAVAAAKQFLTYASGTPYQEALARALGGVEEWAGELRRTLRRNRDLLSEGLTRAGLRPYRAEAGYFLQADIRAWGHADGVRFCRELPLRAGVVAIPTSAFLLAPDAPSHLVRFSFCRREKSVVEAVEKLIAAA</sequence>
<evidence type="ECO:0000313" key="7">
    <source>
        <dbReference type="Proteomes" id="UP001595990"/>
    </source>
</evidence>
<dbReference type="Proteomes" id="UP001595990">
    <property type="component" value="Unassembled WGS sequence"/>
</dbReference>
<dbReference type="CDD" id="cd00609">
    <property type="entry name" value="AAT_like"/>
    <property type="match status" value="1"/>
</dbReference>
<dbReference type="PANTHER" id="PTHR43807">
    <property type="entry name" value="FI04487P"/>
    <property type="match status" value="1"/>
</dbReference>
<gene>
    <name evidence="6" type="ORF">ACFPEN_23685</name>
</gene>
<evidence type="ECO:0000313" key="6">
    <source>
        <dbReference type="EMBL" id="MFC4515942.1"/>
    </source>
</evidence>
<evidence type="ECO:0000256" key="3">
    <source>
        <dbReference type="ARBA" id="ARBA00022679"/>
    </source>
</evidence>
<organism evidence="6 7">
    <name type="scientific">Streptomyces ehimensis</name>
    <dbReference type="NCBI Taxonomy" id="68195"/>
    <lineage>
        <taxon>Bacteria</taxon>
        <taxon>Bacillati</taxon>
        <taxon>Actinomycetota</taxon>
        <taxon>Actinomycetes</taxon>
        <taxon>Kitasatosporales</taxon>
        <taxon>Streptomycetaceae</taxon>
        <taxon>Streptomyces</taxon>
    </lineage>
</organism>
<dbReference type="GO" id="GO:0008483">
    <property type="term" value="F:transaminase activity"/>
    <property type="evidence" value="ECO:0007669"/>
    <property type="project" value="UniProtKB-KW"/>
</dbReference>
<dbReference type="InterPro" id="IPR015422">
    <property type="entry name" value="PyrdxlP-dep_Trfase_small"/>
</dbReference>
<dbReference type="Gene3D" id="3.40.640.10">
    <property type="entry name" value="Type I PLP-dependent aspartate aminotransferase-like (Major domain)"/>
    <property type="match status" value="1"/>
</dbReference>
<comment type="cofactor">
    <cofactor evidence="1">
        <name>pyridoxal 5'-phosphate</name>
        <dbReference type="ChEBI" id="CHEBI:597326"/>
    </cofactor>
</comment>
<keyword evidence="2 6" id="KW-0032">Aminotransferase</keyword>
<proteinExistence type="predicted"/>
<keyword evidence="3" id="KW-0808">Transferase</keyword>
<evidence type="ECO:0000259" key="5">
    <source>
        <dbReference type="Pfam" id="PF00155"/>
    </source>
</evidence>
<accession>A0ABV9BP97</accession>
<dbReference type="InterPro" id="IPR051326">
    <property type="entry name" value="Kynurenine-oxoglutarate_AT"/>
</dbReference>
<dbReference type="SUPFAM" id="SSF53383">
    <property type="entry name" value="PLP-dependent transferases"/>
    <property type="match status" value="1"/>
</dbReference>
<dbReference type="PANTHER" id="PTHR43807:SF20">
    <property type="entry name" value="FI04487P"/>
    <property type="match status" value="1"/>
</dbReference>
<dbReference type="RefSeq" id="WP_358216148.1">
    <property type="nucleotide sequence ID" value="NZ_JBHSFS010000011.1"/>
</dbReference>